<name>A0A059FZ77_9PROT</name>
<dbReference type="Gene3D" id="1.10.10.10">
    <property type="entry name" value="Winged helix-like DNA-binding domain superfamily/Winged helix DNA-binding domain"/>
    <property type="match status" value="1"/>
</dbReference>
<keyword evidence="3" id="KW-0238">DNA-binding</keyword>
<evidence type="ECO:0000256" key="2">
    <source>
        <dbReference type="ARBA" id="ARBA00023015"/>
    </source>
</evidence>
<dbReference type="InterPro" id="IPR000847">
    <property type="entry name" value="LysR_HTH_N"/>
</dbReference>
<proteinExistence type="inferred from homology"/>
<keyword evidence="4" id="KW-0804">Transcription</keyword>
<dbReference type="InterPro" id="IPR005119">
    <property type="entry name" value="LysR_subst-bd"/>
</dbReference>
<dbReference type="PATRIC" id="fig|1280951.3.peg.833"/>
<dbReference type="SUPFAM" id="SSF46785">
    <property type="entry name" value="Winged helix' DNA-binding domain"/>
    <property type="match status" value="1"/>
</dbReference>
<dbReference type="PANTHER" id="PTHR30537">
    <property type="entry name" value="HTH-TYPE TRANSCRIPTIONAL REGULATOR"/>
    <property type="match status" value="1"/>
</dbReference>
<dbReference type="PROSITE" id="PS50931">
    <property type="entry name" value="HTH_LYSR"/>
    <property type="match status" value="1"/>
</dbReference>
<organism evidence="6 7">
    <name type="scientific">Hyphomonas hirschiana VP5</name>
    <dbReference type="NCBI Taxonomy" id="1280951"/>
    <lineage>
        <taxon>Bacteria</taxon>
        <taxon>Pseudomonadati</taxon>
        <taxon>Pseudomonadota</taxon>
        <taxon>Alphaproteobacteria</taxon>
        <taxon>Hyphomonadales</taxon>
        <taxon>Hyphomonadaceae</taxon>
        <taxon>Hyphomonas</taxon>
    </lineage>
</organism>
<gene>
    <name evidence="6" type="ORF">HHI_04082</name>
</gene>
<dbReference type="OrthoDB" id="7624726at2"/>
<reference evidence="6 7" key="1">
    <citation type="submission" date="2013-04" db="EMBL/GenBank/DDBJ databases">
        <title>Hyphomonas hirschiana VP5 Genome Sequencing.</title>
        <authorList>
            <person name="Lai Q."/>
            <person name="Shao Z."/>
        </authorList>
    </citation>
    <scope>NUCLEOTIDE SEQUENCE [LARGE SCALE GENOMIC DNA]</scope>
    <source>
        <strain evidence="6 7">VP5</strain>
    </source>
</reference>
<feature type="domain" description="HTH lysR-type" evidence="5">
    <location>
        <begin position="6"/>
        <end position="63"/>
    </location>
</feature>
<dbReference type="GO" id="GO:0043565">
    <property type="term" value="F:sequence-specific DNA binding"/>
    <property type="evidence" value="ECO:0007669"/>
    <property type="project" value="TreeGrafter"/>
</dbReference>
<dbReference type="AlphaFoldDB" id="A0A059FZ77"/>
<dbReference type="FunFam" id="1.10.10.10:FF:000001">
    <property type="entry name" value="LysR family transcriptional regulator"/>
    <property type="match status" value="1"/>
</dbReference>
<evidence type="ECO:0000259" key="5">
    <source>
        <dbReference type="PROSITE" id="PS50931"/>
    </source>
</evidence>
<protein>
    <submittedName>
        <fullName evidence="6">LysR family transcriptional regulator</fullName>
    </submittedName>
</protein>
<dbReference type="GO" id="GO:0003700">
    <property type="term" value="F:DNA-binding transcription factor activity"/>
    <property type="evidence" value="ECO:0007669"/>
    <property type="project" value="InterPro"/>
</dbReference>
<dbReference type="RefSeq" id="WP_011646144.1">
    <property type="nucleotide sequence ID" value="NZ_ARYI01000002.1"/>
</dbReference>
<dbReference type="PANTHER" id="PTHR30537:SF3">
    <property type="entry name" value="TRANSCRIPTIONAL REGULATORY PROTEIN"/>
    <property type="match status" value="1"/>
</dbReference>
<dbReference type="SUPFAM" id="SSF53850">
    <property type="entry name" value="Periplasmic binding protein-like II"/>
    <property type="match status" value="1"/>
</dbReference>
<evidence type="ECO:0000313" key="6">
    <source>
        <dbReference type="EMBL" id="KCZ95921.1"/>
    </source>
</evidence>
<comment type="caution">
    <text evidence="6">The sequence shown here is derived from an EMBL/GenBank/DDBJ whole genome shotgun (WGS) entry which is preliminary data.</text>
</comment>
<dbReference type="Pfam" id="PF03466">
    <property type="entry name" value="LysR_substrate"/>
    <property type="match status" value="1"/>
</dbReference>
<dbReference type="InterPro" id="IPR036388">
    <property type="entry name" value="WH-like_DNA-bd_sf"/>
</dbReference>
<evidence type="ECO:0000256" key="4">
    <source>
        <dbReference type="ARBA" id="ARBA00023163"/>
    </source>
</evidence>
<dbReference type="EMBL" id="ARYI01000002">
    <property type="protein sequence ID" value="KCZ95921.1"/>
    <property type="molecule type" value="Genomic_DNA"/>
</dbReference>
<sequence length="326" mass="37159">MNTDRLDWDTLRVFRVVAELSSMSGAAARLGESPPTISRKIDDLETTIGAQLFVRSTRGVELTEAGKVVLRYAHQMAEAANTLRDEAGAQRAPVEGRITISTGDGIGPYWLAPRLHEFQDMNPRIQIRMIVNDDPADVTNGDADIAIHFSEPKSHELLTHRLGVQHYIGFASKDYFRERKPPESLFEYYKYRCLMHSSYVNQVERWAPKVSELRRMIDYAFVSNSGTALIQSCAAGGGVAILPSFIAAMDNRLIPLDLPEIAPIQFWVAYTERFRRRPEGQPFVDWIRKRFEQDDAMWFREQFVHPRDVFSNVHIFPGVAGTRRES</sequence>
<dbReference type="Proteomes" id="UP000025061">
    <property type="component" value="Unassembled WGS sequence"/>
</dbReference>
<dbReference type="Pfam" id="PF00126">
    <property type="entry name" value="HTH_1"/>
    <property type="match status" value="1"/>
</dbReference>
<comment type="similarity">
    <text evidence="1">Belongs to the LysR transcriptional regulatory family.</text>
</comment>
<evidence type="ECO:0000256" key="3">
    <source>
        <dbReference type="ARBA" id="ARBA00023125"/>
    </source>
</evidence>
<dbReference type="GO" id="GO:0006351">
    <property type="term" value="P:DNA-templated transcription"/>
    <property type="evidence" value="ECO:0007669"/>
    <property type="project" value="TreeGrafter"/>
</dbReference>
<dbReference type="Gene3D" id="3.40.190.290">
    <property type="match status" value="1"/>
</dbReference>
<evidence type="ECO:0000313" key="7">
    <source>
        <dbReference type="Proteomes" id="UP000025061"/>
    </source>
</evidence>
<keyword evidence="7" id="KW-1185">Reference proteome</keyword>
<keyword evidence="2" id="KW-0805">Transcription regulation</keyword>
<evidence type="ECO:0000256" key="1">
    <source>
        <dbReference type="ARBA" id="ARBA00009437"/>
    </source>
</evidence>
<dbReference type="InterPro" id="IPR058163">
    <property type="entry name" value="LysR-type_TF_proteobact-type"/>
</dbReference>
<dbReference type="InterPro" id="IPR036390">
    <property type="entry name" value="WH_DNA-bd_sf"/>
</dbReference>
<accession>A0A059FZ77</accession>